<feature type="non-terminal residue" evidence="8">
    <location>
        <position position="163"/>
    </location>
</feature>
<proteinExistence type="inferred from homology"/>
<dbReference type="SUPFAM" id="SSF56112">
    <property type="entry name" value="Protein kinase-like (PK-like)"/>
    <property type="match status" value="1"/>
</dbReference>
<dbReference type="PROSITE" id="PS50011">
    <property type="entry name" value="PROTEIN_KINASE_DOM"/>
    <property type="match status" value="1"/>
</dbReference>
<evidence type="ECO:0000256" key="3">
    <source>
        <dbReference type="ARBA" id="ARBA00022679"/>
    </source>
</evidence>
<accession>A0AA39PI54</accession>
<dbReference type="SMART" id="SM00220">
    <property type="entry name" value="S_TKc"/>
    <property type="match status" value="1"/>
</dbReference>
<sequence length="163" mass="17543">VAEGIEDLHSLNPPIVHTDIRGANILVKDDLSCRLSDLGLVLAVESQIGGSSSSRVLLGGSLQWMPPEIMDDSEFDPAYMTARDVYSFGCTVIEIFTGKAPFSHIQKGAAVFHEVLTCRNRPDKLADILGWTWGLVSKCLVSPASRSPTAQSMVNTSTLGLNV</sequence>
<evidence type="ECO:0000313" key="8">
    <source>
        <dbReference type="EMBL" id="KAK0484176.1"/>
    </source>
</evidence>
<gene>
    <name evidence="8" type="ORF">EDD18DRAFT_1084088</name>
</gene>
<keyword evidence="9" id="KW-1185">Reference proteome</keyword>
<dbReference type="Proteomes" id="UP001175228">
    <property type="component" value="Unassembled WGS sequence"/>
</dbReference>
<dbReference type="PROSITE" id="PS00109">
    <property type="entry name" value="PROTEIN_KINASE_TYR"/>
    <property type="match status" value="1"/>
</dbReference>
<dbReference type="Pfam" id="PF07714">
    <property type="entry name" value="PK_Tyr_Ser-Thr"/>
    <property type="match status" value="1"/>
</dbReference>
<feature type="domain" description="Protein kinase" evidence="7">
    <location>
        <begin position="1"/>
        <end position="159"/>
    </location>
</feature>
<keyword evidence="3" id="KW-0808">Transferase</keyword>
<evidence type="ECO:0000256" key="6">
    <source>
        <dbReference type="ARBA" id="ARBA00022840"/>
    </source>
</evidence>
<dbReference type="PANTHER" id="PTHR11584:SF369">
    <property type="entry name" value="MITOGEN-ACTIVATED PROTEIN KINASE KINASE KINASE 19-RELATED"/>
    <property type="match status" value="1"/>
</dbReference>
<dbReference type="Gene3D" id="1.10.510.10">
    <property type="entry name" value="Transferase(Phosphotransferase) domain 1"/>
    <property type="match status" value="1"/>
</dbReference>
<keyword evidence="5 8" id="KW-0418">Kinase</keyword>
<protein>
    <submittedName>
        <fullName evidence="8">Kinase-like domain-containing protein</fullName>
    </submittedName>
</protein>
<dbReference type="InterPro" id="IPR000719">
    <property type="entry name" value="Prot_kinase_dom"/>
</dbReference>
<name>A0AA39PI54_9AGAR</name>
<organism evidence="8 9">
    <name type="scientific">Armillaria luteobubalina</name>
    <dbReference type="NCBI Taxonomy" id="153913"/>
    <lineage>
        <taxon>Eukaryota</taxon>
        <taxon>Fungi</taxon>
        <taxon>Dikarya</taxon>
        <taxon>Basidiomycota</taxon>
        <taxon>Agaricomycotina</taxon>
        <taxon>Agaricomycetes</taxon>
        <taxon>Agaricomycetidae</taxon>
        <taxon>Agaricales</taxon>
        <taxon>Marasmiineae</taxon>
        <taxon>Physalacriaceae</taxon>
        <taxon>Armillaria</taxon>
    </lineage>
</organism>
<evidence type="ECO:0000313" key="9">
    <source>
        <dbReference type="Proteomes" id="UP001175228"/>
    </source>
</evidence>
<keyword evidence="4" id="KW-0547">Nucleotide-binding</keyword>
<dbReference type="InterPro" id="IPR001245">
    <property type="entry name" value="Ser-Thr/Tyr_kinase_cat_dom"/>
</dbReference>
<keyword evidence="6" id="KW-0067">ATP-binding</keyword>
<dbReference type="InterPro" id="IPR011009">
    <property type="entry name" value="Kinase-like_dom_sf"/>
</dbReference>
<dbReference type="AlphaFoldDB" id="A0AA39PI54"/>
<evidence type="ECO:0000256" key="5">
    <source>
        <dbReference type="ARBA" id="ARBA00022777"/>
    </source>
</evidence>
<evidence type="ECO:0000256" key="1">
    <source>
        <dbReference type="ARBA" id="ARBA00006529"/>
    </source>
</evidence>
<dbReference type="EMBL" id="JAUEPU010000057">
    <property type="protein sequence ID" value="KAK0484176.1"/>
    <property type="molecule type" value="Genomic_DNA"/>
</dbReference>
<dbReference type="GO" id="GO:0005524">
    <property type="term" value="F:ATP binding"/>
    <property type="evidence" value="ECO:0007669"/>
    <property type="project" value="UniProtKB-KW"/>
</dbReference>
<dbReference type="GO" id="GO:0004674">
    <property type="term" value="F:protein serine/threonine kinase activity"/>
    <property type="evidence" value="ECO:0007669"/>
    <property type="project" value="UniProtKB-KW"/>
</dbReference>
<reference evidence="8" key="1">
    <citation type="submission" date="2023-06" db="EMBL/GenBank/DDBJ databases">
        <authorList>
            <consortium name="Lawrence Berkeley National Laboratory"/>
            <person name="Ahrendt S."/>
            <person name="Sahu N."/>
            <person name="Indic B."/>
            <person name="Wong-Bajracharya J."/>
            <person name="Merenyi Z."/>
            <person name="Ke H.-M."/>
            <person name="Monk M."/>
            <person name="Kocsube S."/>
            <person name="Drula E."/>
            <person name="Lipzen A."/>
            <person name="Balint B."/>
            <person name="Henrissat B."/>
            <person name="Andreopoulos B."/>
            <person name="Martin F.M."/>
            <person name="Harder C.B."/>
            <person name="Rigling D."/>
            <person name="Ford K.L."/>
            <person name="Foster G.D."/>
            <person name="Pangilinan J."/>
            <person name="Papanicolaou A."/>
            <person name="Barry K."/>
            <person name="LaButti K."/>
            <person name="Viragh M."/>
            <person name="Koriabine M."/>
            <person name="Yan M."/>
            <person name="Riley R."/>
            <person name="Champramary S."/>
            <person name="Plett K.L."/>
            <person name="Tsai I.J."/>
            <person name="Slot J."/>
            <person name="Sipos G."/>
            <person name="Plett J."/>
            <person name="Nagy L.G."/>
            <person name="Grigoriev I.V."/>
        </authorList>
    </citation>
    <scope>NUCLEOTIDE SEQUENCE</scope>
    <source>
        <strain evidence="8">HWK02</strain>
    </source>
</reference>
<comment type="similarity">
    <text evidence="1">Belongs to the protein kinase superfamily. STE Ser/Thr protein kinase family. MAP kinase kinase kinase subfamily.</text>
</comment>
<evidence type="ECO:0000256" key="2">
    <source>
        <dbReference type="ARBA" id="ARBA00022527"/>
    </source>
</evidence>
<comment type="caution">
    <text evidence="8">The sequence shown here is derived from an EMBL/GenBank/DDBJ whole genome shotgun (WGS) entry which is preliminary data.</text>
</comment>
<keyword evidence="2" id="KW-0723">Serine/threonine-protein kinase</keyword>
<dbReference type="InterPro" id="IPR008266">
    <property type="entry name" value="Tyr_kinase_AS"/>
</dbReference>
<dbReference type="PANTHER" id="PTHR11584">
    <property type="entry name" value="SERINE/THREONINE PROTEIN KINASE"/>
    <property type="match status" value="1"/>
</dbReference>
<evidence type="ECO:0000259" key="7">
    <source>
        <dbReference type="PROSITE" id="PS50011"/>
    </source>
</evidence>
<evidence type="ECO:0000256" key="4">
    <source>
        <dbReference type="ARBA" id="ARBA00022741"/>
    </source>
</evidence>